<dbReference type="AlphaFoldDB" id="A0A5B7CVU0"/>
<accession>A0A5B7CVU0</accession>
<feature type="signal peptide" evidence="1">
    <location>
        <begin position="1"/>
        <end position="19"/>
    </location>
</feature>
<protein>
    <recommendedName>
        <fullName evidence="4">Secreted protein</fullName>
    </recommendedName>
</protein>
<proteinExistence type="predicted"/>
<sequence length="83" mass="8723">MLLVHWWLPSCQCVGGGGGAAVMEVVFGGKDGNRPKCVHILDVASHPKNRNLWPGGGQPLLGHKPNTSPCQSSLHGMVAKGKD</sequence>
<keyword evidence="3" id="KW-1185">Reference proteome</keyword>
<reference evidence="2 3" key="1">
    <citation type="submission" date="2019-05" db="EMBL/GenBank/DDBJ databases">
        <title>Another draft genome of Portunus trituberculatus and its Hox gene families provides insights of decapod evolution.</title>
        <authorList>
            <person name="Jeong J.-H."/>
            <person name="Song I."/>
            <person name="Kim S."/>
            <person name="Choi T."/>
            <person name="Kim D."/>
            <person name="Ryu S."/>
            <person name="Kim W."/>
        </authorList>
    </citation>
    <scope>NUCLEOTIDE SEQUENCE [LARGE SCALE GENOMIC DNA]</scope>
    <source>
        <tissue evidence="2">Muscle</tissue>
    </source>
</reference>
<comment type="caution">
    <text evidence="2">The sequence shown here is derived from an EMBL/GenBank/DDBJ whole genome shotgun (WGS) entry which is preliminary data.</text>
</comment>
<evidence type="ECO:0008006" key="4">
    <source>
        <dbReference type="Google" id="ProtNLM"/>
    </source>
</evidence>
<dbReference type="Proteomes" id="UP000324222">
    <property type="component" value="Unassembled WGS sequence"/>
</dbReference>
<dbReference type="EMBL" id="VSRR010000272">
    <property type="protein sequence ID" value="MPC13308.1"/>
    <property type="molecule type" value="Genomic_DNA"/>
</dbReference>
<evidence type="ECO:0000313" key="2">
    <source>
        <dbReference type="EMBL" id="MPC13308.1"/>
    </source>
</evidence>
<gene>
    <name evidence="2" type="ORF">E2C01_006040</name>
</gene>
<keyword evidence="1" id="KW-0732">Signal</keyword>
<name>A0A5B7CVU0_PORTR</name>
<evidence type="ECO:0000313" key="3">
    <source>
        <dbReference type="Proteomes" id="UP000324222"/>
    </source>
</evidence>
<feature type="chain" id="PRO_5023035380" description="Secreted protein" evidence="1">
    <location>
        <begin position="20"/>
        <end position="83"/>
    </location>
</feature>
<organism evidence="2 3">
    <name type="scientific">Portunus trituberculatus</name>
    <name type="common">Swimming crab</name>
    <name type="synonym">Neptunus trituberculatus</name>
    <dbReference type="NCBI Taxonomy" id="210409"/>
    <lineage>
        <taxon>Eukaryota</taxon>
        <taxon>Metazoa</taxon>
        <taxon>Ecdysozoa</taxon>
        <taxon>Arthropoda</taxon>
        <taxon>Crustacea</taxon>
        <taxon>Multicrustacea</taxon>
        <taxon>Malacostraca</taxon>
        <taxon>Eumalacostraca</taxon>
        <taxon>Eucarida</taxon>
        <taxon>Decapoda</taxon>
        <taxon>Pleocyemata</taxon>
        <taxon>Brachyura</taxon>
        <taxon>Eubrachyura</taxon>
        <taxon>Portunoidea</taxon>
        <taxon>Portunidae</taxon>
        <taxon>Portuninae</taxon>
        <taxon>Portunus</taxon>
    </lineage>
</organism>
<evidence type="ECO:0000256" key="1">
    <source>
        <dbReference type="SAM" id="SignalP"/>
    </source>
</evidence>